<feature type="compositionally biased region" description="Basic and acidic residues" evidence="1">
    <location>
        <begin position="113"/>
        <end position="122"/>
    </location>
</feature>
<keyword evidence="2" id="KW-0472">Membrane</keyword>
<keyword evidence="4" id="KW-1185">Reference proteome</keyword>
<keyword evidence="2" id="KW-1133">Transmembrane helix</keyword>
<keyword evidence="2" id="KW-0812">Transmembrane</keyword>
<dbReference type="EMBL" id="JBHSKF010000002">
    <property type="protein sequence ID" value="MFC5286333.1"/>
    <property type="molecule type" value="Genomic_DNA"/>
</dbReference>
<feature type="transmembrane region" description="Helical" evidence="2">
    <location>
        <begin position="73"/>
        <end position="97"/>
    </location>
</feature>
<evidence type="ECO:0000256" key="2">
    <source>
        <dbReference type="SAM" id="Phobius"/>
    </source>
</evidence>
<organism evidence="3 4">
    <name type="scientific">Actinokineospora guangxiensis</name>
    <dbReference type="NCBI Taxonomy" id="1490288"/>
    <lineage>
        <taxon>Bacteria</taxon>
        <taxon>Bacillati</taxon>
        <taxon>Actinomycetota</taxon>
        <taxon>Actinomycetes</taxon>
        <taxon>Pseudonocardiales</taxon>
        <taxon>Pseudonocardiaceae</taxon>
        <taxon>Actinokineospora</taxon>
    </lineage>
</organism>
<evidence type="ECO:0000313" key="3">
    <source>
        <dbReference type="EMBL" id="MFC5286333.1"/>
    </source>
</evidence>
<comment type="caution">
    <text evidence="3">The sequence shown here is derived from an EMBL/GenBank/DDBJ whole genome shotgun (WGS) entry which is preliminary data.</text>
</comment>
<feature type="transmembrane region" description="Helical" evidence="2">
    <location>
        <begin position="6"/>
        <end position="25"/>
    </location>
</feature>
<dbReference type="RefSeq" id="WP_378244174.1">
    <property type="nucleotide sequence ID" value="NZ_JBHSKF010000002.1"/>
</dbReference>
<feature type="transmembrane region" description="Helical" evidence="2">
    <location>
        <begin position="46"/>
        <end position="67"/>
    </location>
</feature>
<evidence type="ECO:0000313" key="4">
    <source>
        <dbReference type="Proteomes" id="UP001596157"/>
    </source>
</evidence>
<gene>
    <name evidence="3" type="ORF">ACFPM7_04660</name>
</gene>
<name>A0ABW0EJ54_9PSEU</name>
<accession>A0ABW0EJ54</accession>
<proteinExistence type="predicted"/>
<evidence type="ECO:0000256" key="1">
    <source>
        <dbReference type="SAM" id="MobiDB-lite"/>
    </source>
</evidence>
<feature type="region of interest" description="Disordered" evidence="1">
    <location>
        <begin position="113"/>
        <end position="138"/>
    </location>
</feature>
<protein>
    <submittedName>
        <fullName evidence="3">Uncharacterized protein</fullName>
    </submittedName>
</protein>
<sequence length="138" mass="14731">MNDSAYVAFLLLGVVLVAADAVIIYRSGLRYLADSYADTASSKSMARLVTTLFTLAVLGVLALISTIDVGGDTAVQAVVVRLGIVLIILAIAHGVAIKVLTRLRDRLDAENKTKAHYGDPDRTATQPKATPRVRDVRP</sequence>
<dbReference type="Proteomes" id="UP001596157">
    <property type="component" value="Unassembled WGS sequence"/>
</dbReference>
<reference evidence="4" key="1">
    <citation type="journal article" date="2019" name="Int. J. Syst. Evol. Microbiol.">
        <title>The Global Catalogue of Microorganisms (GCM) 10K type strain sequencing project: providing services to taxonomists for standard genome sequencing and annotation.</title>
        <authorList>
            <consortium name="The Broad Institute Genomics Platform"/>
            <consortium name="The Broad Institute Genome Sequencing Center for Infectious Disease"/>
            <person name="Wu L."/>
            <person name="Ma J."/>
        </authorList>
    </citation>
    <scope>NUCLEOTIDE SEQUENCE [LARGE SCALE GENOMIC DNA]</scope>
    <source>
        <strain evidence="4">CCUG 59778</strain>
    </source>
</reference>